<reference evidence="6" key="1">
    <citation type="submission" date="2019-04" db="EMBL/GenBank/DDBJ databases">
        <title>Friends and foes A comparative genomics studyof 23 Aspergillus species from section Flavi.</title>
        <authorList>
            <consortium name="DOE Joint Genome Institute"/>
            <person name="Kjaerbolling I."/>
            <person name="Vesth T."/>
            <person name="Frisvad J.C."/>
            <person name="Nybo J.L."/>
            <person name="Theobald S."/>
            <person name="Kildgaard S."/>
            <person name="Isbrandt T."/>
            <person name="Kuo A."/>
            <person name="Sato A."/>
            <person name="Lyhne E.K."/>
            <person name="Kogle M.E."/>
            <person name="Wiebenga A."/>
            <person name="Kun R.S."/>
            <person name="Lubbers R.J."/>
            <person name="Makela M.R."/>
            <person name="Barry K."/>
            <person name="Chovatia M."/>
            <person name="Clum A."/>
            <person name="Daum C."/>
            <person name="Haridas S."/>
            <person name="He G."/>
            <person name="LaButti K."/>
            <person name="Lipzen A."/>
            <person name="Mondo S."/>
            <person name="Riley R."/>
            <person name="Salamov A."/>
            <person name="Simmons B.A."/>
            <person name="Magnuson J.K."/>
            <person name="Henrissat B."/>
            <person name="Mortensen U.H."/>
            <person name="Larsen T.O."/>
            <person name="Devries R.P."/>
            <person name="Grigoriev I.V."/>
            <person name="Machida M."/>
            <person name="Baker S.E."/>
            <person name="Andersen M.R."/>
        </authorList>
    </citation>
    <scope>NUCLEOTIDE SEQUENCE [LARGE SCALE GENOMIC DNA]</scope>
    <source>
        <strain evidence="6">CBS 553.77</strain>
    </source>
</reference>
<dbReference type="PROSITE" id="PS50088">
    <property type="entry name" value="ANK_REPEAT"/>
    <property type="match status" value="2"/>
</dbReference>
<dbReference type="SMART" id="SM00248">
    <property type="entry name" value="ANK"/>
    <property type="match status" value="3"/>
</dbReference>
<feature type="repeat" description="ANK" evidence="3">
    <location>
        <begin position="256"/>
        <end position="284"/>
    </location>
</feature>
<feature type="compositionally biased region" description="Basic and acidic residues" evidence="4">
    <location>
        <begin position="420"/>
        <end position="429"/>
    </location>
</feature>
<name>A0A5N6ZAR7_9EURO</name>
<dbReference type="Proteomes" id="UP000327118">
    <property type="component" value="Unassembled WGS sequence"/>
</dbReference>
<keyword evidence="2 3" id="KW-0040">ANK repeat</keyword>
<feature type="region of interest" description="Disordered" evidence="4">
    <location>
        <begin position="418"/>
        <end position="456"/>
    </location>
</feature>
<dbReference type="AlphaFoldDB" id="A0A5N6ZAR7"/>
<proteinExistence type="predicted"/>
<evidence type="ECO:0000256" key="3">
    <source>
        <dbReference type="PROSITE-ProRule" id="PRU00023"/>
    </source>
</evidence>
<evidence type="ECO:0000313" key="5">
    <source>
        <dbReference type="EMBL" id="KAE8354747.1"/>
    </source>
</evidence>
<gene>
    <name evidence="5" type="ORF">BDV28DRAFT_156001</name>
</gene>
<sequence length="456" mass="52050">MIIRRCDLASLWNLVDVINAPKSAIVVYSLEELSRSFHDNHFYVFNTPNEFREWRDGEHYFRPMEQNDLPAVYEQDDPLTHAISLDLFKRVHLMISWGMPPDCWTKTGWKSLALAIRFKAKKCFNVLCDALPNVDVQRLPTHILPSKPIWLLTLAGEEKYEYGFRRILDHRNQFNQRNPTVEIPPISGKAIYNIVSSFSIPLIDRVAREGLELSRASHPMDQEGPWHAAPFHDDPLALIQILERECLHRLFQHDKYMQTPLFQAVESGNPEVVQRYIQRGVNVNHDIQGETALHCALRQGPVNLDILQILLDNIHVDVSAGSEHGTPLHTLLVCTFGHTYGKVSYVQTVGATGGVASRRRKRPLTAEQKNIENVACQAAQIILNRCPDPKMTDAQGRTTLEMARQYGLKRLFHRISAAPRDPELRWDRRLRPRKKPGETTQPANTGANPPNAGQSR</sequence>
<evidence type="ECO:0000256" key="2">
    <source>
        <dbReference type="ARBA" id="ARBA00023043"/>
    </source>
</evidence>
<protein>
    <submittedName>
        <fullName evidence="5">Ankyrin repeat-containing domain protein</fullName>
    </submittedName>
</protein>
<dbReference type="Pfam" id="PF12796">
    <property type="entry name" value="Ank_2"/>
    <property type="match status" value="1"/>
</dbReference>
<dbReference type="PROSITE" id="PS50297">
    <property type="entry name" value="ANK_REP_REGION"/>
    <property type="match status" value="1"/>
</dbReference>
<dbReference type="SUPFAM" id="SSF48403">
    <property type="entry name" value="Ankyrin repeat"/>
    <property type="match status" value="1"/>
</dbReference>
<keyword evidence="1" id="KW-0677">Repeat</keyword>
<keyword evidence="6" id="KW-1185">Reference proteome</keyword>
<dbReference type="InterPro" id="IPR002110">
    <property type="entry name" value="Ankyrin_rpt"/>
</dbReference>
<evidence type="ECO:0000313" key="6">
    <source>
        <dbReference type="Proteomes" id="UP000327118"/>
    </source>
</evidence>
<feature type="compositionally biased region" description="Polar residues" evidence="4">
    <location>
        <begin position="438"/>
        <end position="456"/>
    </location>
</feature>
<dbReference type="PANTHER" id="PTHR24198:SF194">
    <property type="entry name" value="INVERSIN-A"/>
    <property type="match status" value="1"/>
</dbReference>
<dbReference type="OrthoDB" id="426293at2759"/>
<feature type="repeat" description="ANK" evidence="3">
    <location>
        <begin position="288"/>
        <end position="313"/>
    </location>
</feature>
<dbReference type="EMBL" id="ML739066">
    <property type="protein sequence ID" value="KAE8354747.1"/>
    <property type="molecule type" value="Genomic_DNA"/>
</dbReference>
<accession>A0A5N6ZAR7</accession>
<evidence type="ECO:0000256" key="4">
    <source>
        <dbReference type="SAM" id="MobiDB-lite"/>
    </source>
</evidence>
<dbReference type="PANTHER" id="PTHR24198">
    <property type="entry name" value="ANKYRIN REPEAT AND PROTEIN KINASE DOMAIN-CONTAINING PROTEIN"/>
    <property type="match status" value="1"/>
</dbReference>
<dbReference type="InterPro" id="IPR036770">
    <property type="entry name" value="Ankyrin_rpt-contain_sf"/>
</dbReference>
<organism evidence="5 6">
    <name type="scientific">Aspergillus coremiiformis</name>
    <dbReference type="NCBI Taxonomy" id="138285"/>
    <lineage>
        <taxon>Eukaryota</taxon>
        <taxon>Fungi</taxon>
        <taxon>Dikarya</taxon>
        <taxon>Ascomycota</taxon>
        <taxon>Pezizomycotina</taxon>
        <taxon>Eurotiomycetes</taxon>
        <taxon>Eurotiomycetidae</taxon>
        <taxon>Eurotiales</taxon>
        <taxon>Aspergillaceae</taxon>
        <taxon>Aspergillus</taxon>
        <taxon>Aspergillus subgen. Circumdati</taxon>
    </lineage>
</organism>
<dbReference type="Gene3D" id="1.25.40.20">
    <property type="entry name" value="Ankyrin repeat-containing domain"/>
    <property type="match status" value="1"/>
</dbReference>
<evidence type="ECO:0000256" key="1">
    <source>
        <dbReference type="ARBA" id="ARBA00022737"/>
    </source>
</evidence>